<reference evidence="1" key="1">
    <citation type="submission" date="2020-05" db="EMBL/GenBank/DDBJ databases">
        <authorList>
            <person name="Chiriac C."/>
            <person name="Salcher M."/>
            <person name="Ghai R."/>
            <person name="Kavagutti S V."/>
        </authorList>
    </citation>
    <scope>NUCLEOTIDE SEQUENCE</scope>
</reference>
<name>A0A6J6K306_9ZZZZ</name>
<dbReference type="AlphaFoldDB" id="A0A6J6K306"/>
<evidence type="ECO:0000313" key="1">
    <source>
        <dbReference type="EMBL" id="CAB4643258.1"/>
    </source>
</evidence>
<dbReference type="EMBL" id="CAEZVY010000071">
    <property type="protein sequence ID" value="CAB4643258.1"/>
    <property type="molecule type" value="Genomic_DNA"/>
</dbReference>
<dbReference type="AntiFam" id="ANF00234">
    <property type="entry name" value="Shadow ORF (opposite dnaE1)"/>
</dbReference>
<gene>
    <name evidence="1" type="ORF">UFOPK2158_00772</name>
</gene>
<proteinExistence type="predicted"/>
<accession>A0A6J6K306</accession>
<organism evidence="1">
    <name type="scientific">freshwater metagenome</name>
    <dbReference type="NCBI Taxonomy" id="449393"/>
    <lineage>
        <taxon>unclassified sequences</taxon>
        <taxon>metagenomes</taxon>
        <taxon>ecological metagenomes</taxon>
    </lineage>
</organism>
<protein>
    <submittedName>
        <fullName evidence="1">Unannotated protein</fullName>
    </submittedName>
</protein>
<sequence>MCLIEGIVGEGNQHFPQGTHRVIRKTVAVHSSPERLKLDVEFFLLLLTHRAPEQVGLSERVSS</sequence>